<dbReference type="Proteomes" id="UP000319257">
    <property type="component" value="Unassembled WGS sequence"/>
</dbReference>
<comment type="caution">
    <text evidence="2">The sequence shown here is derived from an EMBL/GenBank/DDBJ whole genome shotgun (WGS) entry which is preliminary data.</text>
</comment>
<feature type="domain" description="Heterokaryon incompatibility" evidence="1">
    <location>
        <begin position="177"/>
        <end position="337"/>
    </location>
</feature>
<dbReference type="GeneID" id="41975170"/>
<reference evidence="2 3" key="1">
    <citation type="submission" date="2019-06" db="EMBL/GenBank/DDBJ databases">
        <title>Draft genome sequence of the filamentous fungus Phialemoniopsis curvata isolated from diesel fuel.</title>
        <authorList>
            <person name="Varaljay V.A."/>
            <person name="Lyon W.J."/>
            <person name="Crouch A.L."/>
            <person name="Drake C.E."/>
            <person name="Hollomon J.M."/>
            <person name="Nadeau L.J."/>
            <person name="Nunn H.S."/>
            <person name="Stevenson B.S."/>
            <person name="Bojanowski C.L."/>
            <person name="Crookes-Goodson W.J."/>
        </authorList>
    </citation>
    <scope>NUCLEOTIDE SEQUENCE [LARGE SCALE GENOMIC DNA]</scope>
    <source>
        <strain evidence="2 3">D216</strain>
    </source>
</reference>
<dbReference type="EMBL" id="SKBQ01000048">
    <property type="protein sequence ID" value="TPX11512.1"/>
    <property type="molecule type" value="Genomic_DNA"/>
</dbReference>
<dbReference type="InParanoid" id="A0A507ANM3"/>
<sequence>MKVTEDAANQGCPFCSLIIETFRKGMPTEDWDRLNRQKLWFHMSVGQRGEWWGSKPEGEGLGIGRLDVELASITYGFPLSVTGTGLKTFHVVADLGDVAYTSGDVRGTYVNENTESETYLLEIKWRRDKCFSHETCCKTLSGNRQIDCRQVVLPTRCIDVLGPGLHIAETGCETSSYLILSHRWTPDTAACATTAGNIEQRRRGGANALLSLPKTFLDLFDLARGLGVRYVWIDSICIIQQGDGGQDWNQEAPKMGDYYQQAMLTVCATSGDKGLFQARTYSKAVPDIARLPFRNREGARQGFFYVYPYSNKDQNMLLDDEIIQGSKLLTRGWVFQEWLLSRRLVYFTPAGMIYECVTAGMSDDRGEVWDSQKLTKGLLPWVQEAFGDRHSRMWYRLVEIYSSKSLTCPVKDIIMALAGVAKEFGDAMMRRASGGSVPVTTVHCGLEYLSGLWAYDLHRGLLWERKVFNGQHRRLHGYPSWSWTSTIGTVVWETNPVGTRPPSSLTRAWCGADPAILYPEAKFLAASTLEGNVLSFSGTPLTTAERFSRPPANTFSTLNKFAILRIEGKLARFVVRETFSEDEDMRPLFDLCGDAVDLKSAQTLWRKLSGGGTV</sequence>
<protein>
    <recommendedName>
        <fullName evidence="1">Heterokaryon incompatibility domain-containing protein</fullName>
    </recommendedName>
</protein>
<dbReference type="InterPro" id="IPR010730">
    <property type="entry name" value="HET"/>
</dbReference>
<keyword evidence="3" id="KW-1185">Reference proteome</keyword>
<name>A0A507ANM3_9PEZI</name>
<dbReference type="AlphaFoldDB" id="A0A507ANM3"/>
<organism evidence="2 3">
    <name type="scientific">Thyridium curvatum</name>
    <dbReference type="NCBI Taxonomy" id="1093900"/>
    <lineage>
        <taxon>Eukaryota</taxon>
        <taxon>Fungi</taxon>
        <taxon>Dikarya</taxon>
        <taxon>Ascomycota</taxon>
        <taxon>Pezizomycotina</taxon>
        <taxon>Sordariomycetes</taxon>
        <taxon>Sordariomycetidae</taxon>
        <taxon>Thyridiales</taxon>
        <taxon>Thyridiaceae</taxon>
        <taxon>Thyridium</taxon>
    </lineage>
</organism>
<gene>
    <name evidence="2" type="ORF">E0L32_007723</name>
</gene>
<evidence type="ECO:0000313" key="3">
    <source>
        <dbReference type="Proteomes" id="UP000319257"/>
    </source>
</evidence>
<dbReference type="OrthoDB" id="4161196at2759"/>
<proteinExistence type="predicted"/>
<evidence type="ECO:0000259" key="1">
    <source>
        <dbReference type="Pfam" id="PF06985"/>
    </source>
</evidence>
<dbReference type="PANTHER" id="PTHR33112">
    <property type="entry name" value="DOMAIN PROTEIN, PUTATIVE-RELATED"/>
    <property type="match status" value="1"/>
</dbReference>
<accession>A0A507ANM3</accession>
<dbReference type="PANTHER" id="PTHR33112:SF9">
    <property type="entry name" value="HETEROKARYON INCOMPATIBILITY DOMAIN-CONTAINING PROTEIN"/>
    <property type="match status" value="1"/>
</dbReference>
<dbReference type="Pfam" id="PF06985">
    <property type="entry name" value="HET"/>
    <property type="match status" value="1"/>
</dbReference>
<dbReference type="RefSeq" id="XP_030993223.1">
    <property type="nucleotide sequence ID" value="XM_031142499.1"/>
</dbReference>
<evidence type="ECO:0000313" key="2">
    <source>
        <dbReference type="EMBL" id="TPX11512.1"/>
    </source>
</evidence>